<feature type="binding site" evidence="7">
    <location>
        <position position="93"/>
    </location>
    <ligand>
        <name>substrate</name>
    </ligand>
</feature>
<dbReference type="GO" id="GO:0016787">
    <property type="term" value="F:hydrolase activity"/>
    <property type="evidence" value="ECO:0007669"/>
    <property type="project" value="UniProtKB-KW"/>
</dbReference>
<gene>
    <name evidence="8" type="primary">pspA_1</name>
    <name evidence="8" type="ORF">BerOc1_01842</name>
</gene>
<feature type="active site" description="Proton donor/acceptor" evidence="6">
    <location>
        <position position="82"/>
    </location>
</feature>
<dbReference type="AlphaFoldDB" id="A0A1J5MVD9"/>
<keyword evidence="4" id="KW-0324">Glycolysis</keyword>
<dbReference type="RefSeq" id="WP_071545396.1">
    <property type="nucleotide sequence ID" value="NZ_LKAQ01000004.1"/>
</dbReference>
<dbReference type="InterPro" id="IPR029033">
    <property type="entry name" value="His_PPase_superfam"/>
</dbReference>
<comment type="similarity">
    <text evidence="1">Belongs to the phosphoglycerate mutase family. BPG-dependent PGAM subfamily.</text>
</comment>
<evidence type="ECO:0000256" key="2">
    <source>
        <dbReference type="ARBA" id="ARBA00012028"/>
    </source>
</evidence>
<evidence type="ECO:0000256" key="6">
    <source>
        <dbReference type="PIRSR" id="PIRSR613078-1"/>
    </source>
</evidence>
<dbReference type="InterPro" id="IPR005952">
    <property type="entry name" value="Phosphogly_mut1"/>
</dbReference>
<dbReference type="GO" id="GO:0004619">
    <property type="term" value="F:phosphoglycerate mutase activity"/>
    <property type="evidence" value="ECO:0007669"/>
    <property type="project" value="UniProtKB-EC"/>
</dbReference>
<evidence type="ECO:0000256" key="7">
    <source>
        <dbReference type="PIRSR" id="PIRSR613078-2"/>
    </source>
</evidence>
<dbReference type="Gene3D" id="3.40.50.1240">
    <property type="entry name" value="Phosphoglycerate mutase-like"/>
    <property type="match status" value="1"/>
</dbReference>
<keyword evidence="8" id="KW-0378">Hydrolase</keyword>
<dbReference type="PIRSF" id="PIRSF000709">
    <property type="entry name" value="6PFK_2-Ptase"/>
    <property type="match status" value="1"/>
</dbReference>
<dbReference type="PANTHER" id="PTHR11931">
    <property type="entry name" value="PHOSPHOGLYCERATE MUTASE"/>
    <property type="match status" value="1"/>
</dbReference>
<comment type="caution">
    <text evidence="8">The sequence shown here is derived from an EMBL/GenBank/DDBJ whole genome shotgun (WGS) entry which is preliminary data.</text>
</comment>
<keyword evidence="3" id="KW-0312">Gluconeogenesis</keyword>
<keyword evidence="9" id="KW-1185">Reference proteome</keyword>
<feature type="binding site" evidence="7">
    <location>
        <begin position="8"/>
        <end position="15"/>
    </location>
    <ligand>
        <name>substrate</name>
    </ligand>
</feature>
<feature type="binding site" evidence="7">
    <location>
        <position position="58"/>
    </location>
    <ligand>
        <name>substrate</name>
    </ligand>
</feature>
<accession>A0A1J5MVD9</accession>
<dbReference type="InterPro" id="IPR013078">
    <property type="entry name" value="His_Pase_superF_clade-1"/>
</dbReference>
<protein>
    <recommendedName>
        <fullName evidence="2">phosphoglycerate mutase (2,3-diphosphoglycerate-dependent)</fullName>
        <ecNumber evidence="2">5.4.2.11</ecNumber>
    </recommendedName>
</protein>
<dbReference type="Pfam" id="PF00300">
    <property type="entry name" value="His_Phos_1"/>
    <property type="match status" value="1"/>
</dbReference>
<dbReference type="Proteomes" id="UP000181901">
    <property type="component" value="Unassembled WGS sequence"/>
</dbReference>
<evidence type="ECO:0000256" key="5">
    <source>
        <dbReference type="ARBA" id="ARBA00023235"/>
    </source>
</evidence>
<dbReference type="SMART" id="SM00855">
    <property type="entry name" value="PGAM"/>
    <property type="match status" value="1"/>
</dbReference>
<dbReference type="CDD" id="cd07067">
    <property type="entry name" value="HP_PGM_like"/>
    <property type="match status" value="1"/>
</dbReference>
<dbReference type="SUPFAM" id="SSF53254">
    <property type="entry name" value="Phosphoglycerate mutase-like"/>
    <property type="match status" value="1"/>
</dbReference>
<dbReference type="EMBL" id="LKAQ01000004">
    <property type="protein sequence ID" value="OIQ49914.1"/>
    <property type="molecule type" value="Genomic_DNA"/>
</dbReference>
<dbReference type="OrthoDB" id="9781415at2"/>
<evidence type="ECO:0000313" key="8">
    <source>
        <dbReference type="EMBL" id="OIQ49914.1"/>
    </source>
</evidence>
<proteinExistence type="inferred from homology"/>
<evidence type="ECO:0000256" key="3">
    <source>
        <dbReference type="ARBA" id="ARBA00022432"/>
    </source>
</evidence>
<evidence type="ECO:0000313" key="9">
    <source>
        <dbReference type="Proteomes" id="UP000181901"/>
    </source>
</evidence>
<reference evidence="8 9" key="1">
    <citation type="submission" date="2015-09" db="EMBL/GenBank/DDBJ databases">
        <title>Genome of Desulfovibrio dechloracetivorans BerOc1, a mercury methylating strain isolated from highly hydrocarbons and metals contaminated coastal sediments.</title>
        <authorList>
            <person name="Goni Urriza M."/>
            <person name="Gassie C."/>
            <person name="Bouchez O."/>
            <person name="Klopp C."/>
            <person name="Ranchou-Peyruse A."/>
            <person name="Remy G."/>
        </authorList>
    </citation>
    <scope>NUCLEOTIDE SEQUENCE [LARGE SCALE GENOMIC DNA]</scope>
    <source>
        <strain evidence="8 9">BerOc1</strain>
    </source>
</reference>
<dbReference type="EC" id="5.4.2.11" evidence="2"/>
<dbReference type="GO" id="GO:0006094">
    <property type="term" value="P:gluconeogenesis"/>
    <property type="evidence" value="ECO:0007669"/>
    <property type="project" value="UniProtKB-KW"/>
</dbReference>
<sequence>MTTYFCMRHGLTEWNRECRIQGDSDIELCDEGRDMARKWGRSLAGEGFDCILTSALSRARETGALVNEVLGLPMFEDERLGEQDWGEWTGLTKDDLKSMRKEVGKQEYKGFGFRPEGGESRDEVLCRACDALIDFAAEHPGQSVLVVTHNGVLRCLAHALSGSEFLPGDPVEYLPYRLHRIECIENELALGELNMEL</sequence>
<feature type="active site" description="Tele-phosphohistidine intermediate" evidence="6">
    <location>
        <position position="9"/>
    </location>
</feature>
<organism evidence="8 9">
    <name type="scientific">Pseudodesulfovibrio hydrargyri</name>
    <dbReference type="NCBI Taxonomy" id="2125990"/>
    <lineage>
        <taxon>Bacteria</taxon>
        <taxon>Pseudomonadati</taxon>
        <taxon>Thermodesulfobacteriota</taxon>
        <taxon>Desulfovibrionia</taxon>
        <taxon>Desulfovibrionales</taxon>
        <taxon>Desulfovibrionaceae</taxon>
    </lineage>
</organism>
<keyword evidence="5" id="KW-0413">Isomerase</keyword>
<evidence type="ECO:0000256" key="4">
    <source>
        <dbReference type="ARBA" id="ARBA00023152"/>
    </source>
</evidence>
<name>A0A1J5MVD9_9BACT</name>
<evidence type="ECO:0000256" key="1">
    <source>
        <dbReference type="ARBA" id="ARBA00006717"/>
    </source>
</evidence>
<dbReference type="GO" id="GO:0006096">
    <property type="term" value="P:glycolytic process"/>
    <property type="evidence" value="ECO:0007669"/>
    <property type="project" value="UniProtKB-KW"/>
</dbReference>